<dbReference type="SUPFAM" id="SSF81301">
    <property type="entry name" value="Nucleotidyltransferase"/>
    <property type="match status" value="1"/>
</dbReference>
<dbReference type="InterPro" id="IPR043519">
    <property type="entry name" value="NT_sf"/>
</dbReference>
<dbReference type="Gene3D" id="3.30.460.10">
    <property type="entry name" value="Beta Polymerase, domain 2"/>
    <property type="match status" value="1"/>
</dbReference>
<comment type="caution">
    <text evidence="1">The sequence shown here is derived from an EMBL/GenBank/DDBJ whole genome shotgun (WGS) entry which is preliminary data.</text>
</comment>
<organism evidence="1">
    <name type="scientific">marine sediment metagenome</name>
    <dbReference type="NCBI Taxonomy" id="412755"/>
    <lineage>
        <taxon>unclassified sequences</taxon>
        <taxon>metagenomes</taxon>
        <taxon>ecological metagenomes</taxon>
    </lineage>
</organism>
<dbReference type="AlphaFoldDB" id="X0TZB3"/>
<proteinExistence type="predicted"/>
<name>X0TZB3_9ZZZZ</name>
<protein>
    <recommendedName>
        <fullName evidence="2">Polymerase nucleotidyl transferase domain-containing protein</fullName>
    </recommendedName>
</protein>
<feature type="non-terminal residue" evidence="1">
    <location>
        <position position="57"/>
    </location>
</feature>
<sequence length="57" mass="6620">MIYEEAKQIADKYVELLRPMAKRIEIAGSIRREKPFVGDIEICMIPDPSKLFDLKPL</sequence>
<evidence type="ECO:0008006" key="2">
    <source>
        <dbReference type="Google" id="ProtNLM"/>
    </source>
</evidence>
<dbReference type="EMBL" id="BARS01019670">
    <property type="protein sequence ID" value="GAF93472.1"/>
    <property type="molecule type" value="Genomic_DNA"/>
</dbReference>
<gene>
    <name evidence="1" type="ORF">S01H1_31837</name>
</gene>
<reference evidence="1" key="1">
    <citation type="journal article" date="2014" name="Front. Microbiol.">
        <title>High frequency of phylogenetically diverse reductive dehalogenase-homologous genes in deep subseafloor sedimentary metagenomes.</title>
        <authorList>
            <person name="Kawai M."/>
            <person name="Futagami T."/>
            <person name="Toyoda A."/>
            <person name="Takaki Y."/>
            <person name="Nishi S."/>
            <person name="Hori S."/>
            <person name="Arai W."/>
            <person name="Tsubouchi T."/>
            <person name="Morono Y."/>
            <person name="Uchiyama I."/>
            <person name="Ito T."/>
            <person name="Fujiyama A."/>
            <person name="Inagaki F."/>
            <person name="Takami H."/>
        </authorList>
    </citation>
    <scope>NUCLEOTIDE SEQUENCE</scope>
    <source>
        <strain evidence="1">Expedition CK06-06</strain>
    </source>
</reference>
<accession>X0TZB3</accession>
<evidence type="ECO:0000313" key="1">
    <source>
        <dbReference type="EMBL" id="GAF93472.1"/>
    </source>
</evidence>